<comment type="caution">
    <text evidence="1">The sequence shown here is derived from an EMBL/GenBank/DDBJ whole genome shotgun (WGS) entry which is preliminary data.</text>
</comment>
<sequence length="110" mass="11637">MEKVNEILSAAGISASDEAQKSAIRACYGKLIEDKRIQDIASENDAHQLAAASAFQQKGLLALLGSAQESQEVYTALSSDMDNVDTVLQALAALLVAASNDARVKKELES</sequence>
<dbReference type="AlphaFoldDB" id="A0A9X1QMU5"/>
<protein>
    <submittedName>
        <fullName evidence="1">Uncharacterized protein</fullName>
    </submittedName>
</protein>
<proteinExistence type="predicted"/>
<reference evidence="1" key="1">
    <citation type="submission" date="2022-01" db="EMBL/GenBank/DDBJ databases">
        <title>Corynebacterium sp. nov isolated from isolated from the feces of the greater white-fronted geese (Anser albifrons) at Poyang Lake, PR China.</title>
        <authorList>
            <person name="Liu Q."/>
        </authorList>
    </citation>
    <scope>NUCLEOTIDE SEQUENCE</scope>
    <source>
        <strain evidence="1">JCM 32435</strain>
    </source>
</reference>
<keyword evidence="2" id="KW-1185">Reference proteome</keyword>
<dbReference type="RefSeq" id="WP_236118006.1">
    <property type="nucleotide sequence ID" value="NZ_JAKGSI010000001.1"/>
</dbReference>
<gene>
    <name evidence="1" type="ORF">L1O03_03470</name>
</gene>
<accession>A0A9X1QMU5</accession>
<dbReference type="Proteomes" id="UP001139336">
    <property type="component" value="Unassembled WGS sequence"/>
</dbReference>
<dbReference type="EMBL" id="JAKGSI010000001">
    <property type="protein sequence ID" value="MCF4006237.1"/>
    <property type="molecule type" value="Genomic_DNA"/>
</dbReference>
<organism evidence="1 2">
    <name type="scientific">Corynebacterium uropygiale</name>
    <dbReference type="NCBI Taxonomy" id="1775911"/>
    <lineage>
        <taxon>Bacteria</taxon>
        <taxon>Bacillati</taxon>
        <taxon>Actinomycetota</taxon>
        <taxon>Actinomycetes</taxon>
        <taxon>Mycobacteriales</taxon>
        <taxon>Corynebacteriaceae</taxon>
        <taxon>Corynebacterium</taxon>
    </lineage>
</organism>
<evidence type="ECO:0000313" key="2">
    <source>
        <dbReference type="Proteomes" id="UP001139336"/>
    </source>
</evidence>
<evidence type="ECO:0000313" key="1">
    <source>
        <dbReference type="EMBL" id="MCF4006237.1"/>
    </source>
</evidence>
<name>A0A9X1QMU5_9CORY</name>